<organism evidence="1 2">
    <name type="scientific">Cardiocondyla obscurior</name>
    <dbReference type="NCBI Taxonomy" id="286306"/>
    <lineage>
        <taxon>Eukaryota</taxon>
        <taxon>Metazoa</taxon>
        <taxon>Ecdysozoa</taxon>
        <taxon>Arthropoda</taxon>
        <taxon>Hexapoda</taxon>
        <taxon>Insecta</taxon>
        <taxon>Pterygota</taxon>
        <taxon>Neoptera</taxon>
        <taxon>Endopterygota</taxon>
        <taxon>Hymenoptera</taxon>
        <taxon>Apocrita</taxon>
        <taxon>Aculeata</taxon>
        <taxon>Formicoidea</taxon>
        <taxon>Formicidae</taxon>
        <taxon>Myrmicinae</taxon>
        <taxon>Cardiocondyla</taxon>
    </lineage>
</organism>
<evidence type="ECO:0000313" key="1">
    <source>
        <dbReference type="EMBL" id="KAL0115429.1"/>
    </source>
</evidence>
<dbReference type="AlphaFoldDB" id="A0AAW2FK71"/>
<gene>
    <name evidence="1" type="ORF">PUN28_010745</name>
</gene>
<proteinExistence type="predicted"/>
<dbReference type="Proteomes" id="UP001430953">
    <property type="component" value="Unassembled WGS sequence"/>
</dbReference>
<reference evidence="1 2" key="1">
    <citation type="submission" date="2023-03" db="EMBL/GenBank/DDBJ databases">
        <title>High recombination rates correlate with genetic variation in Cardiocondyla obscurior ants.</title>
        <authorList>
            <person name="Errbii M."/>
        </authorList>
    </citation>
    <scope>NUCLEOTIDE SEQUENCE [LARGE SCALE GENOMIC DNA]</scope>
    <source>
        <strain evidence="1">Alpha-2009</strain>
        <tissue evidence="1">Whole body</tissue>
    </source>
</reference>
<keyword evidence="2" id="KW-1185">Reference proteome</keyword>
<sequence>MRLRQPIMSGARAAPKYLENNVEDSKTRNPISKLRRRFSSENRGRDVFECAVLFEIAMSRRHARVPFSIFVLFVKRRGAHEGGARMQNGRDDPSNALFYRQRYSCKNQTHTHTYTRACRVKS</sequence>
<comment type="caution">
    <text evidence="1">The sequence shown here is derived from an EMBL/GenBank/DDBJ whole genome shotgun (WGS) entry which is preliminary data.</text>
</comment>
<name>A0AAW2FK71_9HYME</name>
<evidence type="ECO:0000313" key="2">
    <source>
        <dbReference type="Proteomes" id="UP001430953"/>
    </source>
</evidence>
<accession>A0AAW2FK71</accession>
<dbReference type="EMBL" id="JADYXP020000010">
    <property type="protein sequence ID" value="KAL0115429.1"/>
    <property type="molecule type" value="Genomic_DNA"/>
</dbReference>
<protein>
    <submittedName>
        <fullName evidence="1">Uncharacterized protein</fullName>
    </submittedName>
</protein>